<keyword evidence="4" id="KW-0233">DNA recombination</keyword>
<dbReference type="EMBL" id="CP108090">
    <property type="protein sequence ID" value="WUQ15145.1"/>
    <property type="molecule type" value="Genomic_DNA"/>
</dbReference>
<dbReference type="Proteomes" id="UP001432039">
    <property type="component" value="Chromosome"/>
</dbReference>
<evidence type="ECO:0000256" key="3">
    <source>
        <dbReference type="ARBA" id="ARBA00023125"/>
    </source>
</evidence>
<evidence type="ECO:0000259" key="7">
    <source>
        <dbReference type="Pfam" id="PF07282"/>
    </source>
</evidence>
<accession>A0ABZ1TH05</accession>
<keyword evidence="2" id="KW-0815">Transposition</keyword>
<feature type="domain" description="Probable transposase IS891/IS1136/IS1341" evidence="6">
    <location>
        <begin position="191"/>
        <end position="296"/>
    </location>
</feature>
<organism evidence="8 9">
    <name type="scientific">Streptomyces virginiae</name>
    <name type="common">Streptomyces cinnamonensis</name>
    <dbReference type="NCBI Taxonomy" id="1961"/>
    <lineage>
        <taxon>Bacteria</taxon>
        <taxon>Bacillati</taxon>
        <taxon>Actinomycetota</taxon>
        <taxon>Actinomycetes</taxon>
        <taxon>Kitasatosporales</taxon>
        <taxon>Streptomycetaceae</taxon>
        <taxon>Streptomyces</taxon>
    </lineage>
</organism>
<dbReference type="InterPro" id="IPR001959">
    <property type="entry name" value="Transposase"/>
</dbReference>
<evidence type="ECO:0000259" key="6">
    <source>
        <dbReference type="Pfam" id="PF01385"/>
    </source>
</evidence>
<reference evidence="8" key="1">
    <citation type="submission" date="2022-10" db="EMBL/GenBank/DDBJ databases">
        <title>The complete genomes of actinobacterial strains from the NBC collection.</title>
        <authorList>
            <person name="Joergensen T.S."/>
            <person name="Alvarez Arevalo M."/>
            <person name="Sterndorff E.B."/>
            <person name="Faurdal D."/>
            <person name="Vuksanovic O."/>
            <person name="Mourched A.-S."/>
            <person name="Charusanti P."/>
            <person name="Shaw S."/>
            <person name="Blin K."/>
            <person name="Weber T."/>
        </authorList>
    </citation>
    <scope>NUCLEOTIDE SEQUENCE</scope>
    <source>
        <strain evidence="8">NBC_00248</strain>
    </source>
</reference>
<keyword evidence="9" id="KW-1185">Reference proteome</keyword>
<dbReference type="NCBIfam" id="NF040570">
    <property type="entry name" value="guided_TnpB"/>
    <property type="match status" value="1"/>
</dbReference>
<name>A0ABZ1TH05_STRVG</name>
<feature type="region of interest" description="Disordered" evidence="5">
    <location>
        <begin position="398"/>
        <end position="429"/>
    </location>
</feature>
<feature type="domain" description="Cas12f1-like TNB" evidence="7">
    <location>
        <begin position="322"/>
        <end position="381"/>
    </location>
</feature>
<proteinExistence type="inferred from homology"/>
<evidence type="ECO:0000313" key="8">
    <source>
        <dbReference type="EMBL" id="WUQ15145.1"/>
    </source>
</evidence>
<dbReference type="RefSeq" id="WP_328963714.1">
    <property type="nucleotide sequence ID" value="NZ_CP108090.1"/>
</dbReference>
<gene>
    <name evidence="8" type="ORF">OG517_29130</name>
</gene>
<dbReference type="Pfam" id="PF07282">
    <property type="entry name" value="Cas12f1-like_TNB"/>
    <property type="match status" value="1"/>
</dbReference>
<protein>
    <submittedName>
        <fullName evidence="8">Transposase</fullName>
    </submittedName>
</protein>
<comment type="similarity">
    <text evidence="1">In the C-terminal section; belongs to the transposase 35 family.</text>
</comment>
<evidence type="ECO:0000256" key="5">
    <source>
        <dbReference type="SAM" id="MobiDB-lite"/>
    </source>
</evidence>
<dbReference type="InterPro" id="IPR010095">
    <property type="entry name" value="Cas12f1-like_TNB"/>
</dbReference>
<evidence type="ECO:0000256" key="1">
    <source>
        <dbReference type="ARBA" id="ARBA00008761"/>
    </source>
</evidence>
<dbReference type="Pfam" id="PF01385">
    <property type="entry name" value="OrfB_IS605"/>
    <property type="match status" value="1"/>
</dbReference>
<evidence type="ECO:0000256" key="4">
    <source>
        <dbReference type="ARBA" id="ARBA00023172"/>
    </source>
</evidence>
<keyword evidence="3" id="KW-0238">DNA-binding</keyword>
<sequence length="429" mass="47402">MATLQKAAEDAGHTRYTYRLRVSSTARTGLEAEWARCRWIWNECVAMSRKVHHLNRDAAEKTTCGPAQLDKMLTAARTAMSWLREGASVPQQQAIRDFAKSRAKALKDIKAKLPVRQRAGMPRVKRKRDALPTLNYTVRGFRLKDGRLYLAGGIALTVVWSRELPAAPSSVRVYQDSVGHWYASFAVAAATQPLPETGRVLGVDWGVKETATTTSDAHDLPHAQHGTNAARKLAHYQRMMARRKPARGQAASKGYREAQRQTAKLHRKVARQRQDTARKWAKRVVTDHDAIAVEDFRPKFLAKTTMARRAADAAIGVTKTALIEMGRKHRRDVRLVHPAHTTMDCASCGARTKHALPLSERTYTCTTCGAVSPRDKNSARVMLVRAGLNPAGADRVRAGGPLVPSQREPGIPVLQGGEDVKGLPRSAVR</sequence>
<evidence type="ECO:0000313" key="9">
    <source>
        <dbReference type="Proteomes" id="UP001432039"/>
    </source>
</evidence>
<evidence type="ECO:0000256" key="2">
    <source>
        <dbReference type="ARBA" id="ARBA00022578"/>
    </source>
</evidence>
<feature type="region of interest" description="Disordered" evidence="5">
    <location>
        <begin position="246"/>
        <end position="274"/>
    </location>
</feature>